<evidence type="ECO:0000313" key="5">
    <source>
        <dbReference type="Proteomes" id="UP000650994"/>
    </source>
</evidence>
<reference evidence="5" key="4">
    <citation type="journal article" date="2019" name="Int. J. Syst. Evol. Microbiol.">
        <title>The Global Catalogue of Microorganisms (GCM) 10K type strain sequencing project: providing services to taxonomists for standard genome sequencing and annotation.</title>
        <authorList>
            <consortium name="The Broad Institute Genomics Platform"/>
            <consortium name="The Broad Institute Genome Sequencing Center for Infectious Disease"/>
            <person name="Wu L."/>
            <person name="Ma J."/>
        </authorList>
    </citation>
    <scope>NUCLEOTIDE SEQUENCE [LARGE SCALE GENOMIC DNA]</scope>
    <source>
        <strain evidence="5">CGMCC 1.12707</strain>
    </source>
</reference>
<reference evidence="2" key="5">
    <citation type="submission" date="2024-05" db="EMBL/GenBank/DDBJ databases">
        <authorList>
            <person name="Sun Q."/>
            <person name="Zhou Y."/>
        </authorList>
    </citation>
    <scope>NUCLEOTIDE SEQUENCE</scope>
    <source>
        <strain evidence="2">CGMCC 1.12707</strain>
    </source>
</reference>
<dbReference type="EMBL" id="FRBH01000001">
    <property type="protein sequence ID" value="SHK53199.1"/>
    <property type="molecule type" value="Genomic_DNA"/>
</dbReference>
<dbReference type="RefSeq" id="WP_072929180.1">
    <property type="nucleotide sequence ID" value="NZ_BMFL01000006.1"/>
</dbReference>
<dbReference type="STRING" id="1434701.SAMN05443634_101307"/>
<feature type="chain" id="PRO_5012319450" evidence="1">
    <location>
        <begin position="19"/>
        <end position="266"/>
    </location>
</feature>
<organism evidence="3 4">
    <name type="scientific">Chishuiella changwenlii</name>
    <dbReference type="NCBI Taxonomy" id="1434701"/>
    <lineage>
        <taxon>Bacteria</taxon>
        <taxon>Pseudomonadati</taxon>
        <taxon>Bacteroidota</taxon>
        <taxon>Flavobacteriia</taxon>
        <taxon>Flavobacteriales</taxon>
        <taxon>Weeksellaceae</taxon>
        <taxon>Chishuiella</taxon>
    </lineage>
</organism>
<sequence>MKKVLSIIVLSFVINSFAQVGINTINPRASLDVQGGVTIRGNIRTSGTDTNKGQTGRMSNLLVSRGAGNSPEWRSLRLPIVKSGRYYMLFANSYSDRVGIRPTTLTGTTPVTYDMALPTSWSVISNLTQTFSVINPVNRVFVLFEAVAQINSSAQYHGVDFTCGVFIDDKLVGARTVDLYQATTAGNSVFRTFTILATTDQPLSVSNSHVIKIACTRRSNYGGFTGNLGIGIPESATTANINDFMSQSSLRVEVFETPASTLNVVN</sequence>
<dbReference type="Proteomes" id="UP000650994">
    <property type="component" value="Unassembled WGS sequence"/>
</dbReference>
<reference evidence="4" key="2">
    <citation type="submission" date="2016-11" db="EMBL/GenBank/DDBJ databases">
        <authorList>
            <person name="Varghese N."/>
            <person name="Submissions S."/>
        </authorList>
    </citation>
    <scope>NUCLEOTIDE SEQUENCE [LARGE SCALE GENOMIC DNA]</scope>
    <source>
        <strain evidence="4">DSM 27989</strain>
    </source>
</reference>
<dbReference type="EMBL" id="BMFL01000006">
    <property type="protein sequence ID" value="GGE95221.1"/>
    <property type="molecule type" value="Genomic_DNA"/>
</dbReference>
<proteinExistence type="predicted"/>
<dbReference type="Proteomes" id="UP000184120">
    <property type="component" value="Unassembled WGS sequence"/>
</dbReference>
<feature type="signal peptide" evidence="1">
    <location>
        <begin position="1"/>
        <end position="18"/>
    </location>
</feature>
<evidence type="ECO:0000313" key="3">
    <source>
        <dbReference type="EMBL" id="SHK53199.1"/>
    </source>
</evidence>
<keyword evidence="5" id="KW-1185">Reference proteome</keyword>
<evidence type="ECO:0000256" key="1">
    <source>
        <dbReference type="SAM" id="SignalP"/>
    </source>
</evidence>
<dbReference type="AlphaFoldDB" id="A0A1M6T8N4"/>
<reference evidence="2" key="1">
    <citation type="journal article" date="2014" name="Int. J. Syst. Evol. Microbiol.">
        <title>Complete genome of a new Firmicutes species belonging to the dominant human colonic microbiota ('Ruminococcus bicirculans') reveals two chromosomes and a selective capacity to utilize plant glucans.</title>
        <authorList>
            <consortium name="NISC Comparative Sequencing Program"/>
            <person name="Wegmann U."/>
            <person name="Louis P."/>
            <person name="Goesmann A."/>
            <person name="Henrissat B."/>
            <person name="Duncan S.H."/>
            <person name="Flint H.J."/>
        </authorList>
    </citation>
    <scope>NUCLEOTIDE SEQUENCE</scope>
    <source>
        <strain evidence="2">CGMCC 1.12707</strain>
    </source>
</reference>
<evidence type="ECO:0000313" key="2">
    <source>
        <dbReference type="EMBL" id="GGE95221.1"/>
    </source>
</evidence>
<reference evidence="3" key="3">
    <citation type="submission" date="2016-11" db="EMBL/GenBank/DDBJ databases">
        <authorList>
            <person name="Jaros S."/>
            <person name="Januszkiewicz K."/>
            <person name="Wedrychowicz H."/>
        </authorList>
    </citation>
    <scope>NUCLEOTIDE SEQUENCE [LARGE SCALE GENOMIC DNA]</scope>
    <source>
        <strain evidence="3">DSM 27989</strain>
    </source>
</reference>
<dbReference type="OrthoDB" id="1273065at2"/>
<protein>
    <submittedName>
        <fullName evidence="3">Uncharacterized protein</fullName>
    </submittedName>
</protein>
<accession>A0A1M6T8N4</accession>
<gene>
    <name evidence="2" type="ORF">GCM10010984_10950</name>
    <name evidence="3" type="ORF">SAMN05443634_101307</name>
</gene>
<evidence type="ECO:0000313" key="4">
    <source>
        <dbReference type="Proteomes" id="UP000184120"/>
    </source>
</evidence>
<keyword evidence="1" id="KW-0732">Signal</keyword>
<name>A0A1M6T8N4_9FLAO</name>